<feature type="coiled-coil region" evidence="1">
    <location>
        <begin position="125"/>
        <end position="152"/>
    </location>
</feature>
<feature type="coiled-coil region" evidence="1">
    <location>
        <begin position="529"/>
        <end position="612"/>
    </location>
</feature>
<dbReference type="VEuPathDB" id="TriTrypDB:TvY486_0805610"/>
<evidence type="ECO:0000313" key="2">
    <source>
        <dbReference type="EMBL" id="CCC49954.1"/>
    </source>
</evidence>
<gene>
    <name evidence="2" type="ORF">TVY486_0805610</name>
</gene>
<accession>G0U1J7</accession>
<keyword evidence="1" id="KW-0175">Coiled coil</keyword>
<dbReference type="EMBL" id="HE573024">
    <property type="protein sequence ID" value="CCC49954.1"/>
    <property type="molecule type" value="Genomic_DNA"/>
</dbReference>
<feature type="coiled-coil region" evidence="1">
    <location>
        <begin position="205"/>
        <end position="232"/>
    </location>
</feature>
<sequence>MDQLLEEYLRVINSKDTEIQDLTRGLEESRCELRRREDSHRKSTIETEQELHKLQKRLRKAEEKCRKSEEDVDKLVRHNEQLKVQLSGLHREMMGACGEQAKIQQQVSKADNIEREAMQRLADAHSAQEQRILEQEATIRELRESCEKMQCTMQTMITPQRLDAVISEQKAPLIAATKAQAEEIGELRKLLAEAQQAGPKLRSKLGELKTLYSQLQKNLSDTTRELESERRQRNLEHDAGKEAIARYKREVKQIRGAVANHGCDSAYTIQKKYLDELQHQKARLGHDIEELSRLHAEELRAVHDDKNKELSKMALQHGADIALLRQEITDLTARAAREGEQQMKEYRRKEEQFHREKTELECARLEIAHQADQITALKEQIRATEQRLGTERADVDHENKELRQQHDRVRHRLEECTRDQARSEQEIRELRNELLALHKVLHEKERALTTEQEKCAEESRRLIAANTVKEALQIQLDELRRQTQKHQERLLAVRQGAERTSSTAAAIQSQMEERVADLTRSLNASEVSKRRMERHFHNEEKKVGALERELAESRRREVELSTQLQARRTEITALKERCANLESLKNINDLTLAETRQRERELFEKIEEMRSAQQMMQICFDKQQEQLEAGRRMHEQGINRSDILYRDGQ</sequence>
<reference evidence="2" key="1">
    <citation type="journal article" date="2012" name="Proc. Natl. Acad. Sci. U.S.A.">
        <title>Antigenic diversity is generated by distinct evolutionary mechanisms in African trypanosome species.</title>
        <authorList>
            <person name="Jackson A.P."/>
            <person name="Berry A."/>
            <person name="Aslett M."/>
            <person name="Allison H.C."/>
            <person name="Burton P."/>
            <person name="Vavrova-Anderson J."/>
            <person name="Brown R."/>
            <person name="Browne H."/>
            <person name="Corton N."/>
            <person name="Hauser H."/>
            <person name="Gamble J."/>
            <person name="Gilderthorp R."/>
            <person name="Marcello L."/>
            <person name="McQuillan J."/>
            <person name="Otto T.D."/>
            <person name="Quail M.A."/>
            <person name="Sanders M.J."/>
            <person name="van Tonder A."/>
            <person name="Ginger M.L."/>
            <person name="Field M.C."/>
            <person name="Barry J.D."/>
            <person name="Hertz-Fowler C."/>
            <person name="Berriman M."/>
        </authorList>
    </citation>
    <scope>NUCLEOTIDE SEQUENCE</scope>
    <source>
        <strain evidence="2">Y486</strain>
    </source>
</reference>
<feature type="coiled-coil region" evidence="1">
    <location>
        <begin position="321"/>
        <end position="489"/>
    </location>
</feature>
<organism evidence="2">
    <name type="scientific">Trypanosoma vivax (strain Y486)</name>
    <dbReference type="NCBI Taxonomy" id="1055687"/>
    <lineage>
        <taxon>Eukaryota</taxon>
        <taxon>Discoba</taxon>
        <taxon>Euglenozoa</taxon>
        <taxon>Kinetoplastea</taxon>
        <taxon>Metakinetoplastina</taxon>
        <taxon>Trypanosomatida</taxon>
        <taxon>Trypanosomatidae</taxon>
        <taxon>Trypanosoma</taxon>
        <taxon>Duttonella</taxon>
    </lineage>
</organism>
<feature type="coiled-coil region" evidence="1">
    <location>
        <begin position="44"/>
        <end position="92"/>
    </location>
</feature>
<name>G0U1J7_TRYVY</name>
<dbReference type="AlphaFoldDB" id="G0U1J7"/>
<evidence type="ECO:0000256" key="1">
    <source>
        <dbReference type="SAM" id="Coils"/>
    </source>
</evidence>
<protein>
    <submittedName>
        <fullName evidence="2">Putative basal body component</fullName>
    </submittedName>
</protein>
<proteinExistence type="predicted"/>